<accession>A0ACC1XY84</accession>
<sequence length="269" mass="30667">MKCLTRVLSLPFMARGLEKRKEEAIQEAKLALQEYESSLKELEGGKENSKVGTTSGRRIFGPVKREASVSSEKIKTDHYYGNSDSEDDPEAEDIDVGNGTNDDMQNNVKTGSVAVHEDSEVVRILCLRQMEKFLSPFNIFFSFWHIRESGVLMVIMTGYIMNRDGKWMLMLTSVQRLSSSWELASTPCFPGNDVEEDCQKDKEEILNEKNPVPEKPNLVSGWGQWNLLQQKKGLPSWMLDETEKSRGRGKKLLRRGRMHISNMSLSLRN</sequence>
<evidence type="ECO:0000313" key="2">
    <source>
        <dbReference type="Proteomes" id="UP001164539"/>
    </source>
</evidence>
<protein>
    <submittedName>
        <fullName evidence="1">U3 small nucleolar RNA-associated protein 14</fullName>
    </submittedName>
</protein>
<comment type="caution">
    <text evidence="1">The sequence shown here is derived from an EMBL/GenBank/DDBJ whole genome shotgun (WGS) entry which is preliminary data.</text>
</comment>
<keyword evidence="2" id="KW-1185">Reference proteome</keyword>
<evidence type="ECO:0000313" key="1">
    <source>
        <dbReference type="EMBL" id="KAJ4715699.1"/>
    </source>
</evidence>
<organism evidence="1 2">
    <name type="scientific">Melia azedarach</name>
    <name type="common">Chinaberry tree</name>
    <dbReference type="NCBI Taxonomy" id="155640"/>
    <lineage>
        <taxon>Eukaryota</taxon>
        <taxon>Viridiplantae</taxon>
        <taxon>Streptophyta</taxon>
        <taxon>Embryophyta</taxon>
        <taxon>Tracheophyta</taxon>
        <taxon>Spermatophyta</taxon>
        <taxon>Magnoliopsida</taxon>
        <taxon>eudicotyledons</taxon>
        <taxon>Gunneridae</taxon>
        <taxon>Pentapetalae</taxon>
        <taxon>rosids</taxon>
        <taxon>malvids</taxon>
        <taxon>Sapindales</taxon>
        <taxon>Meliaceae</taxon>
        <taxon>Melia</taxon>
    </lineage>
</organism>
<dbReference type="EMBL" id="CM051400">
    <property type="protein sequence ID" value="KAJ4715699.1"/>
    <property type="molecule type" value="Genomic_DNA"/>
</dbReference>
<name>A0ACC1XY84_MELAZ</name>
<dbReference type="Proteomes" id="UP001164539">
    <property type="component" value="Chromosome 7"/>
</dbReference>
<reference evidence="1 2" key="1">
    <citation type="journal article" date="2023" name="Science">
        <title>Complex scaffold remodeling in plant triterpene biosynthesis.</title>
        <authorList>
            <person name="De La Pena R."/>
            <person name="Hodgson H."/>
            <person name="Liu J.C."/>
            <person name="Stephenson M.J."/>
            <person name="Martin A.C."/>
            <person name="Owen C."/>
            <person name="Harkess A."/>
            <person name="Leebens-Mack J."/>
            <person name="Jimenez L.E."/>
            <person name="Osbourn A."/>
            <person name="Sattely E.S."/>
        </authorList>
    </citation>
    <scope>NUCLEOTIDE SEQUENCE [LARGE SCALE GENOMIC DNA]</scope>
    <source>
        <strain evidence="2">cv. JPN11</strain>
        <tissue evidence="1">Leaf</tissue>
    </source>
</reference>
<proteinExistence type="predicted"/>
<gene>
    <name evidence="1" type="ORF">OWV82_014026</name>
</gene>